<reference evidence="3" key="1">
    <citation type="submission" date="2022-11" db="UniProtKB">
        <authorList>
            <consortium name="WormBaseParasite"/>
        </authorList>
    </citation>
    <scope>IDENTIFICATION</scope>
</reference>
<keyword evidence="2" id="KW-1185">Reference proteome</keyword>
<evidence type="ECO:0000313" key="3">
    <source>
        <dbReference type="WBParaSite" id="ACRNAN_scaffold1796.g23708.t1"/>
    </source>
</evidence>
<feature type="transmembrane region" description="Helical" evidence="1">
    <location>
        <begin position="125"/>
        <end position="143"/>
    </location>
</feature>
<evidence type="ECO:0000313" key="2">
    <source>
        <dbReference type="Proteomes" id="UP000887540"/>
    </source>
</evidence>
<keyword evidence="1" id="KW-0812">Transmembrane</keyword>
<name>A0A914D3N4_9BILA</name>
<accession>A0A914D3N4</accession>
<sequence length="163" mass="17357">MLVVYGFAYLVNGLESRKISPSSQQKAIAAVKSLQAAVDGVESVFEGNDPENIPSNILQDILSIANASIKNGDLDLQSILSQDANLPLSFTEALTGSVDVLKGTGTRIEVVFFGLRSQSVPKEKFLEIIGVILGVVGVVTRVISTVCSFVDCQVQKKRNGNTS</sequence>
<dbReference type="Proteomes" id="UP000887540">
    <property type="component" value="Unplaced"/>
</dbReference>
<dbReference type="AlphaFoldDB" id="A0A914D3N4"/>
<keyword evidence="1" id="KW-0472">Membrane</keyword>
<evidence type="ECO:0000256" key="1">
    <source>
        <dbReference type="SAM" id="Phobius"/>
    </source>
</evidence>
<proteinExistence type="predicted"/>
<keyword evidence="1" id="KW-1133">Transmembrane helix</keyword>
<dbReference type="WBParaSite" id="ACRNAN_scaffold1796.g23708.t1">
    <property type="protein sequence ID" value="ACRNAN_scaffold1796.g23708.t1"/>
    <property type="gene ID" value="ACRNAN_scaffold1796.g23708"/>
</dbReference>
<organism evidence="2 3">
    <name type="scientific">Acrobeloides nanus</name>
    <dbReference type="NCBI Taxonomy" id="290746"/>
    <lineage>
        <taxon>Eukaryota</taxon>
        <taxon>Metazoa</taxon>
        <taxon>Ecdysozoa</taxon>
        <taxon>Nematoda</taxon>
        <taxon>Chromadorea</taxon>
        <taxon>Rhabditida</taxon>
        <taxon>Tylenchina</taxon>
        <taxon>Cephalobomorpha</taxon>
        <taxon>Cephaloboidea</taxon>
        <taxon>Cephalobidae</taxon>
        <taxon>Acrobeloides</taxon>
    </lineage>
</organism>
<protein>
    <submittedName>
        <fullName evidence="3">Uncharacterized protein</fullName>
    </submittedName>
</protein>